<dbReference type="InterPro" id="IPR044926">
    <property type="entry name" value="RGS_subdomain_2"/>
</dbReference>
<dbReference type="PROSITE" id="PS50132">
    <property type="entry name" value="RGS"/>
    <property type="match status" value="3"/>
</dbReference>
<dbReference type="Gene3D" id="1.10.167.10">
    <property type="entry name" value="Regulator of G-protein Signalling 4, domain 2"/>
    <property type="match status" value="3"/>
</dbReference>
<dbReference type="GeneID" id="114842484"/>
<proteinExistence type="predicted"/>
<feature type="domain" description="RGS" evidence="2">
    <location>
        <begin position="673"/>
        <end position="799"/>
    </location>
</feature>
<dbReference type="Pfam" id="PF00615">
    <property type="entry name" value="RGS"/>
    <property type="match status" value="3"/>
</dbReference>
<dbReference type="Proteomes" id="UP000515150">
    <property type="component" value="Chromosome 16"/>
</dbReference>
<evidence type="ECO:0000313" key="4">
    <source>
        <dbReference type="RefSeq" id="XP_028983866.1"/>
    </source>
</evidence>
<protein>
    <submittedName>
        <fullName evidence="4">Regulator of G-protein signaling 22</fullName>
    </submittedName>
</protein>
<dbReference type="InterPro" id="IPR048074">
    <property type="entry name" value="RGS22_RGS_fourth"/>
</dbReference>
<dbReference type="GO" id="GO:0005737">
    <property type="term" value="C:cytoplasm"/>
    <property type="evidence" value="ECO:0007669"/>
    <property type="project" value="TreeGrafter"/>
</dbReference>
<feature type="domain" description="RGS" evidence="2">
    <location>
        <begin position="482"/>
        <end position="588"/>
    </location>
</feature>
<evidence type="ECO:0000256" key="1">
    <source>
        <dbReference type="SAM" id="MobiDB-lite"/>
    </source>
</evidence>
<evidence type="ECO:0000259" key="2">
    <source>
        <dbReference type="PROSITE" id="PS50132"/>
    </source>
</evidence>
<accession>A0A6P7KN05</accession>
<dbReference type="GO" id="GO:0001965">
    <property type="term" value="F:G-protein alpha-subunit binding"/>
    <property type="evidence" value="ECO:0007669"/>
    <property type="project" value="InterPro"/>
</dbReference>
<dbReference type="AlphaFoldDB" id="A0A6P7KN05"/>
<feature type="compositionally biased region" description="Low complexity" evidence="1">
    <location>
        <begin position="1076"/>
        <end position="1095"/>
    </location>
</feature>
<dbReference type="GO" id="GO:0005634">
    <property type="term" value="C:nucleus"/>
    <property type="evidence" value="ECO:0007669"/>
    <property type="project" value="TreeGrafter"/>
</dbReference>
<feature type="region of interest" description="Disordered" evidence="1">
    <location>
        <begin position="1074"/>
        <end position="1118"/>
    </location>
</feature>
<reference evidence="4" key="1">
    <citation type="submission" date="2025-08" db="UniProtKB">
        <authorList>
            <consortium name="RefSeq"/>
        </authorList>
    </citation>
    <scope>IDENTIFICATION</scope>
</reference>
<feature type="domain" description="RGS" evidence="2">
    <location>
        <begin position="843"/>
        <end position="949"/>
    </location>
</feature>
<gene>
    <name evidence="4" type="primary">LOC114842484</name>
</gene>
<dbReference type="PANTHER" id="PTHR46583">
    <property type="entry name" value="REGULATOR OF G-PROTEIN SIGNALING 22"/>
    <property type="match status" value="1"/>
</dbReference>
<dbReference type="InterPro" id="IPR016137">
    <property type="entry name" value="RGS"/>
</dbReference>
<dbReference type="SUPFAM" id="SSF48097">
    <property type="entry name" value="Regulator of G-protein signaling, RGS"/>
    <property type="match status" value="4"/>
</dbReference>
<feature type="compositionally biased region" description="Polar residues" evidence="1">
    <location>
        <begin position="1102"/>
        <end position="1118"/>
    </location>
</feature>
<feature type="region of interest" description="Disordered" evidence="1">
    <location>
        <begin position="982"/>
        <end position="1042"/>
    </location>
</feature>
<dbReference type="KEGG" id="bspl:114842484"/>
<evidence type="ECO:0000313" key="3">
    <source>
        <dbReference type="Proteomes" id="UP000515150"/>
    </source>
</evidence>
<dbReference type="OrthoDB" id="10013157at2759"/>
<keyword evidence="3" id="KW-1185">Reference proteome</keyword>
<dbReference type="RefSeq" id="XP_028983866.1">
    <property type="nucleotide sequence ID" value="XM_029128033.3"/>
</dbReference>
<feature type="compositionally biased region" description="Acidic residues" evidence="1">
    <location>
        <begin position="1002"/>
        <end position="1030"/>
    </location>
</feature>
<dbReference type="CDD" id="cd08725">
    <property type="entry name" value="RGS_RGS22_4"/>
    <property type="match status" value="1"/>
</dbReference>
<name>A0A6P7KN05_BETSP</name>
<dbReference type="InterPro" id="IPR042651">
    <property type="entry name" value="Rgs22"/>
</dbReference>
<sequence>MCGVSTELPHLTAVNLEVCLASDEVLVHFFNDFLSLPSFTEALYYSRESGHFEFVSAPECVSSRSDLHCRKPKLLTCDWTLLTNTPVENQYSVCQLDREQGIQWIVRERLPFFLQSDCYVEYRLAMLVFQWDSNPCIQRSSSSGQTTLSASQLLCLSQFKKTKNAMCRHSIENKTLEQEKLTGDSHKKFLQEPSSHIAEASELQLKDLASRLSNNVLKNALNVMAGQSQANKSDCLSKDQTNCINKEKSCECKVCQPSVNGGMFKGKTAILQEDKTGNEVEGMMDRDKANRAGGSWVSAQQNVPDSCCRGAGWHDRKPGLDKFKKFLQGTSGEKIINLWMDIEKLKIVQHRERKNRYLVLMRSRYLLSSSRSSLHAELLSRLGLSTPPCWTEEKLHSVQPVLTEALLSYWAPRFWMSGCDQADDDDDDGETPVMSMGTEWCYSPLSVSPQGSLMLHPLCPDTCLHPSSNSVYTQESRDINQMLQALRFEPSAGLYFTHFCEKSGNQLWENAVYFWTDLQRYHELFYQDGMDPYRVQREAQVLYFTYLYGSARRTIGLDEKVRGDVYDRLVPAFEELFDKVEEHTLNILLQPWTLLVSRDKESFLKVCVQAEVRRVGGQTPKLQSGFKEPEYQLKQEEQCGSVPFFSPSPSSATKTPSLPESWSGVSPDYQGYRLGSLLRHPHEIGHFMSFLQNQDASVHLTCWLDLEQYRRTPQKDKAARQERSSHITTKYLNRNYFFGPDSPASADQQSDILHLAGGLERLKLDCVSNSVAAEIQDIVRSHIEKTWLPQFLSTPQFEERQKHRLKLRAADRLSQPVHCRRRLRREAWKAKGLWMSSSKEILLFRRILLNPVTCVQFQHFVSLKGDFLENDVLFWLEVQRYKDLCHSHSDEETIQRKISTIISCFVNSSMPPALQIDIPPEQAQHILENRHELGPYVFREAQLSVFSELLRFWPEFQELCSSIQEEQLLPLLEEKRVKHRARVRRQRRKEEEEDERIRTQEELETEEYSFREDDEADDDDDVDNRDDDQEERSQKKHWRTQSRALLSPTQPLSWSYSKYMAALKREEALLRRHSLPESSFSTASESSSICSIKSAGSKHRQSSSGANRALEQTGNRLK</sequence>
<dbReference type="InterPro" id="IPR036305">
    <property type="entry name" value="RGS_sf"/>
</dbReference>
<dbReference type="SMART" id="SM00315">
    <property type="entry name" value="RGS"/>
    <property type="match status" value="2"/>
</dbReference>
<dbReference type="GO" id="GO:0009966">
    <property type="term" value="P:regulation of signal transduction"/>
    <property type="evidence" value="ECO:0007669"/>
    <property type="project" value="InterPro"/>
</dbReference>
<dbReference type="PANTHER" id="PTHR46583:SF1">
    <property type="entry name" value="REGULATOR OF G-PROTEIN SIGNALING 22"/>
    <property type="match status" value="1"/>
</dbReference>
<dbReference type="InParanoid" id="A0A6P7KN05"/>
<organism evidence="3 4">
    <name type="scientific">Betta splendens</name>
    <name type="common">Siamese fighting fish</name>
    <dbReference type="NCBI Taxonomy" id="158456"/>
    <lineage>
        <taxon>Eukaryota</taxon>
        <taxon>Metazoa</taxon>
        <taxon>Chordata</taxon>
        <taxon>Craniata</taxon>
        <taxon>Vertebrata</taxon>
        <taxon>Euteleostomi</taxon>
        <taxon>Actinopterygii</taxon>
        <taxon>Neopterygii</taxon>
        <taxon>Teleostei</taxon>
        <taxon>Neoteleostei</taxon>
        <taxon>Acanthomorphata</taxon>
        <taxon>Anabantaria</taxon>
        <taxon>Anabantiformes</taxon>
        <taxon>Anabantoidei</taxon>
        <taxon>Osphronemidae</taxon>
        <taxon>Betta</taxon>
    </lineage>
</organism>